<dbReference type="GO" id="GO:0005829">
    <property type="term" value="C:cytosol"/>
    <property type="evidence" value="ECO:0007669"/>
    <property type="project" value="TreeGrafter"/>
</dbReference>
<dbReference type="SMART" id="SM00448">
    <property type="entry name" value="REC"/>
    <property type="match status" value="1"/>
</dbReference>
<dbReference type="Proteomes" id="UP000319824">
    <property type="component" value="Unassembled WGS sequence"/>
</dbReference>
<dbReference type="RefSeq" id="WP_022716753.1">
    <property type="nucleotide sequence ID" value="NZ_ATTQ01000011.1"/>
</dbReference>
<proteinExistence type="predicted"/>
<feature type="domain" description="Response regulatory" evidence="8">
    <location>
        <begin position="2"/>
        <end position="116"/>
    </location>
</feature>
<evidence type="ECO:0000256" key="2">
    <source>
        <dbReference type="ARBA" id="ARBA00023012"/>
    </source>
</evidence>
<sequence>MRLLIVEDNADLAAWLAKALRQTQYTVDIAADGLDAEHMLRLATYSAVILDLSLPKLDGMTVLKQLRRTGNKVPVIILTANASLEGRVAGLDSGADDYLAKPFEIAELEARIRAVIRRGHDVAAPQIAVGDLVLDGRTRQFSLSGQALQLTPREHAVLEHLIMKAGVTVTKASLSEGVFGFDDVADPSAIEIYVHRLRKKLEGSSIQIVTLRGLGYLLRHV</sequence>
<dbReference type="GO" id="GO:0006355">
    <property type="term" value="P:regulation of DNA-templated transcription"/>
    <property type="evidence" value="ECO:0007669"/>
    <property type="project" value="InterPro"/>
</dbReference>
<evidence type="ECO:0000259" key="8">
    <source>
        <dbReference type="PROSITE" id="PS50110"/>
    </source>
</evidence>
<dbReference type="InterPro" id="IPR039420">
    <property type="entry name" value="WalR-like"/>
</dbReference>
<keyword evidence="5" id="KW-0804">Transcription</keyword>
<feature type="domain" description="OmpR/PhoB-type" evidence="9">
    <location>
        <begin position="124"/>
        <end position="220"/>
    </location>
</feature>
<dbReference type="Gene3D" id="1.10.10.10">
    <property type="entry name" value="Winged helix-like DNA-binding domain superfamily/Winged helix DNA-binding domain"/>
    <property type="match status" value="1"/>
</dbReference>
<reference evidence="10 11" key="1">
    <citation type="submission" date="2019-06" db="EMBL/GenBank/DDBJ databases">
        <title>Pac Bio to generate improved reference genome sequences for organisms with transposon mutant libraries (support for FEBA project).</title>
        <authorList>
            <person name="Blow M."/>
        </authorList>
    </citation>
    <scope>NUCLEOTIDE SEQUENCE [LARGE SCALE GENOMIC DNA]</scope>
    <source>
        <strain evidence="10 11">USDA 1844</strain>
    </source>
</reference>
<name>A0A559TIZ5_9HYPH</name>
<evidence type="ECO:0000313" key="10">
    <source>
        <dbReference type="EMBL" id="TVZ74579.1"/>
    </source>
</evidence>
<evidence type="ECO:0000256" key="5">
    <source>
        <dbReference type="ARBA" id="ARBA00023163"/>
    </source>
</evidence>
<dbReference type="Pfam" id="PF00072">
    <property type="entry name" value="Response_reg"/>
    <property type="match status" value="1"/>
</dbReference>
<evidence type="ECO:0000256" key="3">
    <source>
        <dbReference type="ARBA" id="ARBA00023015"/>
    </source>
</evidence>
<dbReference type="SMART" id="SM00862">
    <property type="entry name" value="Trans_reg_C"/>
    <property type="match status" value="1"/>
</dbReference>
<dbReference type="PROSITE" id="PS50110">
    <property type="entry name" value="RESPONSE_REGULATORY"/>
    <property type="match status" value="1"/>
</dbReference>
<dbReference type="PANTHER" id="PTHR48111:SF67">
    <property type="entry name" value="TRANSCRIPTIONAL REGULATORY PROTEIN TCTD"/>
    <property type="match status" value="1"/>
</dbReference>
<dbReference type="EMBL" id="VISO01000002">
    <property type="protein sequence ID" value="TVZ74579.1"/>
    <property type="molecule type" value="Genomic_DNA"/>
</dbReference>
<dbReference type="InterPro" id="IPR036388">
    <property type="entry name" value="WH-like_DNA-bd_sf"/>
</dbReference>
<evidence type="ECO:0000256" key="6">
    <source>
        <dbReference type="PROSITE-ProRule" id="PRU00169"/>
    </source>
</evidence>
<dbReference type="InterPro" id="IPR001789">
    <property type="entry name" value="Sig_transdc_resp-reg_receiver"/>
</dbReference>
<dbReference type="Gene3D" id="3.40.50.2300">
    <property type="match status" value="1"/>
</dbReference>
<dbReference type="AlphaFoldDB" id="A0A559TIZ5"/>
<dbReference type="Pfam" id="PF00486">
    <property type="entry name" value="Trans_reg_C"/>
    <property type="match status" value="1"/>
</dbReference>
<dbReference type="SUPFAM" id="SSF52172">
    <property type="entry name" value="CheY-like"/>
    <property type="match status" value="1"/>
</dbReference>
<protein>
    <submittedName>
        <fullName evidence="10">Two-component system response regulator TctD</fullName>
    </submittedName>
</protein>
<dbReference type="FunFam" id="3.40.50.2300:FF:000002">
    <property type="entry name" value="DNA-binding response regulator PhoP"/>
    <property type="match status" value="1"/>
</dbReference>
<keyword evidence="3" id="KW-0805">Transcription regulation</keyword>
<keyword evidence="4 7" id="KW-0238">DNA-binding</keyword>
<dbReference type="InterPro" id="IPR001867">
    <property type="entry name" value="OmpR/PhoB-type_DNA-bd"/>
</dbReference>
<dbReference type="GO" id="GO:0000156">
    <property type="term" value="F:phosphorelay response regulator activity"/>
    <property type="evidence" value="ECO:0007669"/>
    <property type="project" value="TreeGrafter"/>
</dbReference>
<organism evidence="10 11">
    <name type="scientific">Rhizobium mongolense USDA 1844</name>
    <dbReference type="NCBI Taxonomy" id="1079460"/>
    <lineage>
        <taxon>Bacteria</taxon>
        <taxon>Pseudomonadati</taxon>
        <taxon>Pseudomonadota</taxon>
        <taxon>Alphaproteobacteria</taxon>
        <taxon>Hyphomicrobiales</taxon>
        <taxon>Rhizobiaceae</taxon>
        <taxon>Rhizobium/Agrobacterium group</taxon>
        <taxon>Rhizobium</taxon>
    </lineage>
</organism>
<feature type="modified residue" description="4-aspartylphosphate" evidence="6">
    <location>
        <position position="51"/>
    </location>
</feature>
<evidence type="ECO:0000313" key="11">
    <source>
        <dbReference type="Proteomes" id="UP000319824"/>
    </source>
</evidence>
<evidence type="ECO:0000256" key="7">
    <source>
        <dbReference type="PROSITE-ProRule" id="PRU01091"/>
    </source>
</evidence>
<gene>
    <name evidence="10" type="ORF">BCL32_2976</name>
</gene>
<dbReference type="CDD" id="cd00383">
    <property type="entry name" value="trans_reg_C"/>
    <property type="match status" value="1"/>
</dbReference>
<comment type="caution">
    <text evidence="10">The sequence shown here is derived from an EMBL/GenBank/DDBJ whole genome shotgun (WGS) entry which is preliminary data.</text>
</comment>
<evidence type="ECO:0000256" key="1">
    <source>
        <dbReference type="ARBA" id="ARBA00022553"/>
    </source>
</evidence>
<accession>A0A559TIZ5</accession>
<keyword evidence="2" id="KW-0902">Two-component regulatory system</keyword>
<dbReference type="GO" id="GO:0000976">
    <property type="term" value="F:transcription cis-regulatory region binding"/>
    <property type="evidence" value="ECO:0007669"/>
    <property type="project" value="TreeGrafter"/>
</dbReference>
<dbReference type="Gene3D" id="6.10.250.690">
    <property type="match status" value="1"/>
</dbReference>
<dbReference type="PROSITE" id="PS51755">
    <property type="entry name" value="OMPR_PHOB"/>
    <property type="match status" value="1"/>
</dbReference>
<evidence type="ECO:0000259" key="9">
    <source>
        <dbReference type="PROSITE" id="PS51755"/>
    </source>
</evidence>
<dbReference type="InterPro" id="IPR011006">
    <property type="entry name" value="CheY-like_superfamily"/>
</dbReference>
<dbReference type="PANTHER" id="PTHR48111">
    <property type="entry name" value="REGULATOR OF RPOS"/>
    <property type="match status" value="1"/>
</dbReference>
<dbReference type="GO" id="GO:0032993">
    <property type="term" value="C:protein-DNA complex"/>
    <property type="evidence" value="ECO:0007669"/>
    <property type="project" value="TreeGrafter"/>
</dbReference>
<keyword evidence="1 6" id="KW-0597">Phosphoprotein</keyword>
<feature type="DNA-binding region" description="OmpR/PhoB-type" evidence="7">
    <location>
        <begin position="124"/>
        <end position="220"/>
    </location>
</feature>
<evidence type="ECO:0000256" key="4">
    <source>
        <dbReference type="ARBA" id="ARBA00023125"/>
    </source>
</evidence>
<dbReference type="CDD" id="cd17624">
    <property type="entry name" value="REC_OmpR_PmrA-like"/>
    <property type="match status" value="1"/>
</dbReference>